<feature type="compositionally biased region" description="Polar residues" evidence="3">
    <location>
        <begin position="1109"/>
        <end position="1126"/>
    </location>
</feature>
<dbReference type="SUPFAM" id="SSF52821">
    <property type="entry name" value="Rhodanese/Cell cycle control phosphatase"/>
    <property type="match status" value="1"/>
</dbReference>
<dbReference type="PRINTS" id="PR00700">
    <property type="entry name" value="PRTYPHPHTASE"/>
</dbReference>
<accession>A0AAD7BTR7</accession>
<evidence type="ECO:0000259" key="6">
    <source>
        <dbReference type="PROSITE" id="PS50206"/>
    </source>
</evidence>
<feature type="region of interest" description="Disordered" evidence="3">
    <location>
        <begin position="973"/>
        <end position="1016"/>
    </location>
</feature>
<feature type="region of interest" description="Disordered" evidence="3">
    <location>
        <begin position="775"/>
        <end position="802"/>
    </location>
</feature>
<feature type="compositionally biased region" description="Polar residues" evidence="3">
    <location>
        <begin position="429"/>
        <end position="465"/>
    </location>
</feature>
<dbReference type="InterPro" id="IPR003595">
    <property type="entry name" value="Tyr_Pase_cat"/>
</dbReference>
<dbReference type="InterPro" id="IPR001763">
    <property type="entry name" value="Rhodanese-like_dom"/>
</dbReference>
<dbReference type="Pfam" id="PF00102">
    <property type="entry name" value="Y_phosphatase"/>
    <property type="match status" value="2"/>
</dbReference>
<dbReference type="EMBL" id="JARKIF010000009">
    <property type="protein sequence ID" value="KAJ7630392.1"/>
    <property type="molecule type" value="Genomic_DNA"/>
</dbReference>
<comment type="similarity">
    <text evidence="1">Belongs to the protein-tyrosine phosphatase family. Non-receptor class subfamily.</text>
</comment>
<evidence type="ECO:0000313" key="7">
    <source>
        <dbReference type="EMBL" id="KAJ7630392.1"/>
    </source>
</evidence>
<dbReference type="SMART" id="SM00194">
    <property type="entry name" value="PTPc"/>
    <property type="match status" value="1"/>
</dbReference>
<feature type="domain" description="Tyrosine specific protein phosphatases" evidence="5">
    <location>
        <begin position="717"/>
        <end position="772"/>
    </location>
</feature>
<dbReference type="InterPro" id="IPR016130">
    <property type="entry name" value="Tyr_Pase_AS"/>
</dbReference>
<dbReference type="Pfam" id="PF00581">
    <property type="entry name" value="Rhodanese"/>
    <property type="match status" value="1"/>
</dbReference>
<feature type="region of interest" description="Disordered" evidence="3">
    <location>
        <begin position="243"/>
        <end position="299"/>
    </location>
</feature>
<dbReference type="InterPro" id="IPR036873">
    <property type="entry name" value="Rhodanese-like_dom_sf"/>
</dbReference>
<evidence type="ECO:0000256" key="2">
    <source>
        <dbReference type="ARBA" id="ARBA00013064"/>
    </source>
</evidence>
<feature type="compositionally biased region" description="Polar residues" evidence="3">
    <location>
        <begin position="1000"/>
        <end position="1009"/>
    </location>
</feature>
<dbReference type="EC" id="3.1.3.48" evidence="2"/>
<feature type="region of interest" description="Disordered" evidence="3">
    <location>
        <begin position="898"/>
        <end position="927"/>
    </location>
</feature>
<dbReference type="SMART" id="SM00404">
    <property type="entry name" value="PTPc_motif"/>
    <property type="match status" value="1"/>
</dbReference>
<evidence type="ECO:0000256" key="1">
    <source>
        <dbReference type="ARBA" id="ARBA00009649"/>
    </source>
</evidence>
<organism evidence="7 8">
    <name type="scientific">Roridomyces roridus</name>
    <dbReference type="NCBI Taxonomy" id="1738132"/>
    <lineage>
        <taxon>Eukaryota</taxon>
        <taxon>Fungi</taxon>
        <taxon>Dikarya</taxon>
        <taxon>Basidiomycota</taxon>
        <taxon>Agaricomycotina</taxon>
        <taxon>Agaricomycetes</taxon>
        <taxon>Agaricomycetidae</taxon>
        <taxon>Agaricales</taxon>
        <taxon>Marasmiineae</taxon>
        <taxon>Mycenaceae</taxon>
        <taxon>Roridomyces</taxon>
    </lineage>
</organism>
<dbReference type="PANTHER" id="PTHR19134">
    <property type="entry name" value="RECEPTOR-TYPE TYROSINE-PROTEIN PHOSPHATASE"/>
    <property type="match status" value="1"/>
</dbReference>
<dbReference type="PROSITE" id="PS50206">
    <property type="entry name" value="RHODANESE_3"/>
    <property type="match status" value="1"/>
</dbReference>
<feature type="region of interest" description="Disordered" evidence="3">
    <location>
        <begin position="424"/>
        <end position="465"/>
    </location>
</feature>
<dbReference type="InterPro" id="IPR000242">
    <property type="entry name" value="PTP_cat"/>
</dbReference>
<comment type="caution">
    <text evidence="7">The sequence shown here is derived from an EMBL/GenBank/DDBJ whole genome shotgun (WGS) entry which is preliminary data.</text>
</comment>
<dbReference type="InterPro" id="IPR050348">
    <property type="entry name" value="Protein-Tyr_Phosphatase"/>
</dbReference>
<proteinExistence type="inferred from homology"/>
<evidence type="ECO:0000259" key="4">
    <source>
        <dbReference type="PROSITE" id="PS50055"/>
    </source>
</evidence>
<dbReference type="Proteomes" id="UP001221142">
    <property type="component" value="Unassembled WGS sequence"/>
</dbReference>
<sequence length="1166" mass="126527">MADFFTAVQGGSLAAEQHTEDDVKSFAAAINARFGNGGDQQQTARLLAPPLALRIPSTPMATLSIQQPSDFIPVPPSALSEWLNDPAVLILDIRPHAAYSSARISKAVSLSVPSTLLKRPLFSLQRISAMLPSHSARARFSAWRSSPRILVYDADSVSISETSNIHGLLRKFRAEAPDAEISVAWIQGGFQAVWALRRDCIDVVPPTPETETEDDEPEDHSNNRRVLRAHHLPRAAFGYTSTTQVSRTGEDINRPRRTRQHRIPGPPLLNPHLKLPSAPAGEADSGTASNPFYDNVRQNTELNGGITERIPLRLPRRVRRRISELPFNWLREIVRHAGSSTPPVVAASAAYGFGTFRGRPDSSEEDSSDSGTSLRNKGRWTPSAASPGPRINSVNDGTEALAMQFYRIELAEQRRLMDVMAHHTRESGMESSTAEKSGSATDSTMSLGSASTDMQSVASDKSSGNDGHVPFPFSITAGVEKGTKNRYRNIWPFEHARVRLQRQIAPTVPPQIPRRRSSEHDDYVNASYVQPLGTSRLYIATQGPLESTFGDFWTLVWQQNTHVIVMLTREVEGSVIKCGSYWRSGTYGSLRVELLGCAAEGCHGVCSVCAGADDTVGSTPGFFSGLSANNSRPPTAGPQLIKRTIRLTHAGYSDVPPRRVVQLQYLGWPDMNVPEDARGVLGLVWEVRRITEELGTAPGARPPTEVVVGENDNEDVDRATGVLHRALRLGDAGAPLLLHCSAGVGRTGGFIAVDAVLDAVRMEMRQLYGSGRVDDGRGIREVESSTGSDGWGRSTGSSGIDASRGITADLRVAAIAEDDRMDLDVSPPEMHTPMPVDTVGSDYVDMGKTRLWAEEVADTKVLSAFTATAAPSTYPSPTATAIASPVPFHLQAPAHRSTHSLTLPSTPHGVSAPNSPEKSTSLPIEINPTPGVVPLAVRRGHADHRMRTFSAPNAAPPLSLPSTTHMSWLLHQTPQSLPGKPESSLGNTSLSGRPLARSLSPFTTSNNTRPPVDGGEEFHDRMHVDYKEPRVLHRRGGAGPVRLSQFEDPIWEVLQDMREQRMSLCQSLRQYVFVHAAIVEGALMVVDEERARAGVTWRPGSFKLSLVTNDDGSMSASSTGKRQASPTELLKEDKKGEIALSKRPSIKRKQASGDAYPPPLSTFPPP</sequence>
<name>A0AAD7BTR7_9AGAR</name>
<dbReference type="SUPFAM" id="SSF52799">
    <property type="entry name" value="(Phosphotyrosine protein) phosphatases II"/>
    <property type="match status" value="1"/>
</dbReference>
<reference evidence="7" key="1">
    <citation type="submission" date="2023-03" db="EMBL/GenBank/DDBJ databases">
        <title>Massive genome expansion in bonnet fungi (Mycena s.s.) driven by repeated elements and novel gene families across ecological guilds.</title>
        <authorList>
            <consortium name="Lawrence Berkeley National Laboratory"/>
            <person name="Harder C.B."/>
            <person name="Miyauchi S."/>
            <person name="Viragh M."/>
            <person name="Kuo A."/>
            <person name="Thoen E."/>
            <person name="Andreopoulos B."/>
            <person name="Lu D."/>
            <person name="Skrede I."/>
            <person name="Drula E."/>
            <person name="Henrissat B."/>
            <person name="Morin E."/>
            <person name="Kohler A."/>
            <person name="Barry K."/>
            <person name="LaButti K."/>
            <person name="Morin E."/>
            <person name="Salamov A."/>
            <person name="Lipzen A."/>
            <person name="Mereny Z."/>
            <person name="Hegedus B."/>
            <person name="Baldrian P."/>
            <person name="Stursova M."/>
            <person name="Weitz H."/>
            <person name="Taylor A."/>
            <person name="Grigoriev I.V."/>
            <person name="Nagy L.G."/>
            <person name="Martin F."/>
            <person name="Kauserud H."/>
        </authorList>
    </citation>
    <scope>NUCLEOTIDE SEQUENCE</scope>
    <source>
        <strain evidence="7">9284</strain>
    </source>
</reference>
<dbReference type="InterPro" id="IPR029021">
    <property type="entry name" value="Prot-tyrosine_phosphatase-like"/>
</dbReference>
<feature type="compositionally biased region" description="Polar residues" evidence="3">
    <location>
        <begin position="912"/>
        <end position="922"/>
    </location>
</feature>
<feature type="region of interest" description="Disordered" evidence="3">
    <location>
        <begin position="357"/>
        <end position="395"/>
    </location>
</feature>
<protein>
    <recommendedName>
        <fullName evidence="2">protein-tyrosine-phosphatase</fullName>
        <ecNumber evidence="2">3.1.3.48</ecNumber>
    </recommendedName>
</protein>
<gene>
    <name evidence="7" type="ORF">FB45DRAFT_1027618</name>
</gene>
<feature type="domain" description="Tyrosine-protein phosphatase" evidence="4">
    <location>
        <begin position="484"/>
        <end position="774"/>
    </location>
</feature>
<dbReference type="PROSITE" id="PS00383">
    <property type="entry name" value="TYR_PHOSPHATASE_1"/>
    <property type="match status" value="1"/>
</dbReference>
<dbReference type="GO" id="GO:0004725">
    <property type="term" value="F:protein tyrosine phosphatase activity"/>
    <property type="evidence" value="ECO:0007669"/>
    <property type="project" value="UniProtKB-EC"/>
</dbReference>
<dbReference type="Gene3D" id="3.90.190.10">
    <property type="entry name" value="Protein tyrosine phosphatase superfamily"/>
    <property type="match status" value="2"/>
</dbReference>
<dbReference type="PROSITE" id="PS50056">
    <property type="entry name" value="TYR_PHOSPHATASE_2"/>
    <property type="match status" value="1"/>
</dbReference>
<feature type="compositionally biased region" description="Pro residues" evidence="3">
    <location>
        <begin position="1156"/>
        <end position="1166"/>
    </location>
</feature>
<evidence type="ECO:0000256" key="3">
    <source>
        <dbReference type="SAM" id="MobiDB-lite"/>
    </source>
</evidence>
<dbReference type="Gene3D" id="3.40.250.10">
    <property type="entry name" value="Rhodanese-like domain"/>
    <property type="match status" value="1"/>
</dbReference>
<dbReference type="InterPro" id="IPR000387">
    <property type="entry name" value="Tyr_Pase_dom"/>
</dbReference>
<feature type="compositionally biased region" description="Polar residues" evidence="3">
    <location>
        <begin position="784"/>
        <end position="800"/>
    </location>
</feature>
<feature type="region of interest" description="Disordered" evidence="3">
    <location>
        <begin position="1109"/>
        <end position="1166"/>
    </location>
</feature>
<dbReference type="PROSITE" id="PS50055">
    <property type="entry name" value="TYR_PHOSPHATASE_PTP"/>
    <property type="match status" value="1"/>
</dbReference>
<evidence type="ECO:0000313" key="8">
    <source>
        <dbReference type="Proteomes" id="UP001221142"/>
    </source>
</evidence>
<keyword evidence="8" id="KW-1185">Reference proteome</keyword>
<feature type="compositionally biased region" description="Polar residues" evidence="3">
    <location>
        <begin position="286"/>
        <end position="299"/>
    </location>
</feature>
<evidence type="ECO:0000259" key="5">
    <source>
        <dbReference type="PROSITE" id="PS50056"/>
    </source>
</evidence>
<feature type="domain" description="Rhodanese" evidence="6">
    <location>
        <begin position="84"/>
        <end position="202"/>
    </location>
</feature>
<dbReference type="AlphaFoldDB" id="A0AAD7BTR7"/>
<dbReference type="PANTHER" id="PTHR19134:SF561">
    <property type="entry name" value="PROTEIN TYROSINE PHOSPHATASE 36E, ISOFORM A"/>
    <property type="match status" value="1"/>
</dbReference>